<feature type="transmembrane region" description="Helical" evidence="1">
    <location>
        <begin position="6"/>
        <end position="26"/>
    </location>
</feature>
<dbReference type="EMBL" id="UGNV01000001">
    <property type="protein sequence ID" value="STX28939.1"/>
    <property type="molecule type" value="Genomic_DNA"/>
</dbReference>
<dbReference type="AlphaFoldDB" id="A0A378I1A9"/>
<sequence>MLHRQGFTLIEVLMVVSIIGLLLLFAPIGQPLYQKNQIKIISDKLQSAIQYGRNMALAQGNFLILRPWDGLDWSNGIALFLSDKTHAPTAEKIIQVWQWAPNGMQIRWQGFQSKNYILFSPALKNASCNGHFSFLIKGHEQEKLIINRFCFAHSEFGKL</sequence>
<dbReference type="PROSITE" id="PS00409">
    <property type="entry name" value="PROKAR_NTER_METHYL"/>
    <property type="match status" value="1"/>
</dbReference>
<protein>
    <submittedName>
        <fullName evidence="2">Tfp type 4 fimbrial pilin related signal peptide protein domain</fullName>
    </submittedName>
</protein>
<keyword evidence="1" id="KW-0472">Membrane</keyword>
<gene>
    <name evidence="2" type="ORF">NCTC13315_01473</name>
</gene>
<accession>A0A378I1A9</accession>
<reference evidence="2 3" key="1">
    <citation type="submission" date="2018-06" db="EMBL/GenBank/DDBJ databases">
        <authorList>
            <consortium name="Pathogen Informatics"/>
            <person name="Doyle S."/>
        </authorList>
    </citation>
    <scope>NUCLEOTIDE SEQUENCE [LARGE SCALE GENOMIC DNA]</scope>
    <source>
        <strain evidence="2 3">NCTC13315</strain>
    </source>
</reference>
<dbReference type="Gene3D" id="3.55.40.10">
    <property type="entry name" value="minor pseudopilin epsh domain"/>
    <property type="match status" value="1"/>
</dbReference>
<dbReference type="InterPro" id="IPR012902">
    <property type="entry name" value="N_methyl_site"/>
</dbReference>
<dbReference type="NCBIfam" id="TIGR02532">
    <property type="entry name" value="IV_pilin_GFxxxE"/>
    <property type="match status" value="1"/>
</dbReference>
<evidence type="ECO:0000256" key="1">
    <source>
        <dbReference type="SAM" id="Phobius"/>
    </source>
</evidence>
<keyword evidence="1" id="KW-1133">Transmembrane helix</keyword>
<keyword evidence="3" id="KW-1185">Reference proteome</keyword>
<organism evidence="2 3">
    <name type="scientific">Legionella beliardensis</name>
    <dbReference type="NCBI Taxonomy" id="91822"/>
    <lineage>
        <taxon>Bacteria</taxon>
        <taxon>Pseudomonadati</taxon>
        <taxon>Pseudomonadota</taxon>
        <taxon>Gammaproteobacteria</taxon>
        <taxon>Legionellales</taxon>
        <taxon>Legionellaceae</taxon>
        <taxon>Legionella</taxon>
    </lineage>
</organism>
<dbReference type="InterPro" id="IPR045584">
    <property type="entry name" value="Pilin-like"/>
</dbReference>
<evidence type="ECO:0000313" key="3">
    <source>
        <dbReference type="Proteomes" id="UP000254968"/>
    </source>
</evidence>
<proteinExistence type="predicted"/>
<dbReference type="RefSeq" id="WP_115302648.1">
    <property type="nucleotide sequence ID" value="NZ_CAAAHO010000004.1"/>
</dbReference>
<keyword evidence="1" id="KW-0812">Transmembrane</keyword>
<evidence type="ECO:0000313" key="2">
    <source>
        <dbReference type="EMBL" id="STX28939.1"/>
    </source>
</evidence>
<dbReference type="SUPFAM" id="SSF54523">
    <property type="entry name" value="Pili subunits"/>
    <property type="match status" value="1"/>
</dbReference>
<dbReference type="Proteomes" id="UP000254968">
    <property type="component" value="Unassembled WGS sequence"/>
</dbReference>
<name>A0A378I1A9_9GAMM</name>
<dbReference type="Pfam" id="PF07963">
    <property type="entry name" value="N_methyl"/>
    <property type="match status" value="1"/>
</dbReference>